<protein>
    <submittedName>
        <fullName evidence="2">Fatty acid synthase</fullName>
    </submittedName>
</protein>
<sequence length="301" mass="33293">MKFPAFNKAVQKCDTVLRSHGIFLTDILINEDKHILDNVVNLFVGLIGLQIGIVDLLTSIGIIPDIIMGHSIGELICGYADGCLTAEETIMLAYYVGLAFLKSKIIDGLMAEINLDFKTMKNMCPSDIDIACYNSSHNCIVSGPTNSNDNISVKEISCGRIPFHSRYVESAKVKLLEYLTQILPQKVSPSSKWLSVFSCKWSGASTKSCLAKYYANHLLAPVLFSENVRFIPNDAVTIEIAPNNLLQYILNDTLKTTVTNVALYKFSNEPNIEIFLDGIGKLYNAGLQPQIANLYPEVKFP</sequence>
<dbReference type="AlphaFoldDB" id="A0A0J7JYI5"/>
<dbReference type="InterPro" id="IPR016035">
    <property type="entry name" value="Acyl_Trfase/lysoPLipase"/>
</dbReference>
<name>A0A0J7JYI5_LASNI</name>
<feature type="domain" description="Malonyl-CoA:ACP transacylase (MAT)" evidence="1">
    <location>
        <begin position="1"/>
        <end position="291"/>
    </location>
</feature>
<dbReference type="GO" id="GO:0004312">
    <property type="term" value="F:fatty acid synthase activity"/>
    <property type="evidence" value="ECO:0007669"/>
    <property type="project" value="TreeGrafter"/>
</dbReference>
<evidence type="ECO:0000313" key="2">
    <source>
        <dbReference type="EMBL" id="KMQ82961.1"/>
    </source>
</evidence>
<evidence type="ECO:0000313" key="3">
    <source>
        <dbReference type="Proteomes" id="UP000036403"/>
    </source>
</evidence>
<dbReference type="InterPro" id="IPR001227">
    <property type="entry name" value="Ac_transferase_dom_sf"/>
</dbReference>
<dbReference type="Gene3D" id="3.30.70.3290">
    <property type="match status" value="1"/>
</dbReference>
<accession>A0A0J7JYI5</accession>
<dbReference type="InterPro" id="IPR050091">
    <property type="entry name" value="PKS_NRPS_Biosynth_Enz"/>
</dbReference>
<gene>
    <name evidence="2" type="ORF">RF55_21338</name>
</gene>
<dbReference type="SMART" id="SM00827">
    <property type="entry name" value="PKS_AT"/>
    <property type="match status" value="1"/>
</dbReference>
<feature type="non-terminal residue" evidence="2">
    <location>
        <position position="301"/>
    </location>
</feature>
<dbReference type="GO" id="GO:0006633">
    <property type="term" value="P:fatty acid biosynthetic process"/>
    <property type="evidence" value="ECO:0007669"/>
    <property type="project" value="TreeGrafter"/>
</dbReference>
<dbReference type="EMBL" id="LBMM01022020">
    <property type="protein sequence ID" value="KMQ82961.1"/>
    <property type="molecule type" value="Genomic_DNA"/>
</dbReference>
<dbReference type="SUPFAM" id="SSF52151">
    <property type="entry name" value="FabD/lysophospholipase-like"/>
    <property type="match status" value="1"/>
</dbReference>
<dbReference type="PANTHER" id="PTHR43775:SF23">
    <property type="entry name" value="FATTY ACID SYNTHASE 3"/>
    <property type="match status" value="1"/>
</dbReference>
<proteinExistence type="predicted"/>
<dbReference type="Gene3D" id="3.40.366.10">
    <property type="entry name" value="Malonyl-Coenzyme A Acyl Carrier Protein, domain 2"/>
    <property type="match status" value="1"/>
</dbReference>
<evidence type="ECO:0000259" key="1">
    <source>
        <dbReference type="SMART" id="SM00827"/>
    </source>
</evidence>
<comment type="caution">
    <text evidence="2">The sequence shown here is derived from an EMBL/GenBank/DDBJ whole genome shotgun (WGS) entry which is preliminary data.</text>
</comment>
<dbReference type="PaxDb" id="67767-A0A0J7JYI5"/>
<organism evidence="2 3">
    <name type="scientific">Lasius niger</name>
    <name type="common">Black garden ant</name>
    <dbReference type="NCBI Taxonomy" id="67767"/>
    <lineage>
        <taxon>Eukaryota</taxon>
        <taxon>Metazoa</taxon>
        <taxon>Ecdysozoa</taxon>
        <taxon>Arthropoda</taxon>
        <taxon>Hexapoda</taxon>
        <taxon>Insecta</taxon>
        <taxon>Pterygota</taxon>
        <taxon>Neoptera</taxon>
        <taxon>Endopterygota</taxon>
        <taxon>Hymenoptera</taxon>
        <taxon>Apocrita</taxon>
        <taxon>Aculeata</taxon>
        <taxon>Formicoidea</taxon>
        <taxon>Formicidae</taxon>
        <taxon>Formicinae</taxon>
        <taxon>Lasius</taxon>
        <taxon>Lasius</taxon>
    </lineage>
</organism>
<dbReference type="OrthoDB" id="329835at2759"/>
<dbReference type="PANTHER" id="PTHR43775">
    <property type="entry name" value="FATTY ACID SYNTHASE"/>
    <property type="match status" value="1"/>
</dbReference>
<keyword evidence="3" id="KW-1185">Reference proteome</keyword>
<dbReference type="Proteomes" id="UP000036403">
    <property type="component" value="Unassembled WGS sequence"/>
</dbReference>
<dbReference type="InterPro" id="IPR014043">
    <property type="entry name" value="Acyl_transferase_dom"/>
</dbReference>
<reference evidence="2 3" key="1">
    <citation type="submission" date="2015-04" db="EMBL/GenBank/DDBJ databases">
        <title>Lasius niger genome sequencing.</title>
        <authorList>
            <person name="Konorov E.A."/>
            <person name="Nikitin M.A."/>
            <person name="Kirill M.V."/>
            <person name="Chang P."/>
        </authorList>
    </citation>
    <scope>NUCLEOTIDE SEQUENCE [LARGE SCALE GENOMIC DNA]</scope>
    <source>
        <tissue evidence="2">Whole</tissue>
    </source>
</reference>
<dbReference type="Pfam" id="PF00698">
    <property type="entry name" value="Acyl_transf_1"/>
    <property type="match status" value="1"/>
</dbReference>
<dbReference type="STRING" id="67767.A0A0J7JYI5"/>